<evidence type="ECO:0000256" key="1">
    <source>
        <dbReference type="SAM" id="MobiDB-lite"/>
    </source>
</evidence>
<dbReference type="Proteomes" id="UP001642464">
    <property type="component" value="Unassembled WGS sequence"/>
</dbReference>
<keyword evidence="4" id="KW-1185">Reference proteome</keyword>
<dbReference type="EMBL" id="CAXAMM010042228">
    <property type="protein sequence ID" value="CAK9103650.1"/>
    <property type="molecule type" value="Genomic_DNA"/>
</dbReference>
<protein>
    <submittedName>
        <fullName evidence="2">Uncharacterized protein</fullName>
    </submittedName>
</protein>
<sequence>MLEVFDATVPGHGCVWDSDCSIRMGPYDAERTLVWDMQVALYEGAYLRLQEFRRGQIAVPVAADPGTTCGETESGSSSDGSDSWESGSTLDSPENNPNDTGGTGEHGDEIELRQHAVNLMQYAWEIEMAKDEADFLAGAQALSGNILDDAKYPEMLFLKVQNGMEEESKADELQHYLRTRFPVHELPTFTVHFWIVDTEIATFARVLPLFSGRSMTDSMRRELQHSDESESFWVSAIDPMPSPLTLRICPLDLVVLSAKQKSDHKRIYVVDILFRSLPRRVALIYHHGERLQDLVRRAGLQEACMRHHCILSKTTTFQVQTWQLHEIVDERHGTSFELHFHEKKGVEVCNPDETVLVQQPVIRSSMMHAIGQYLRAWNLGDKGLTIWYHSSLGMQVQEHPWVLEYDSSEDLKRQLTEVHISEEDDVVPVDPPPVFVAIVRPHLILISGGKTMMIPILCQIFSERRINLKSVLIDGSYPPLSISTVFDAAHPTHECGITQRCYAVHENRMIPYYADVDLWDGTFIKLYLLEGEDEELSTECPSDSLELPRIVSWQVIQGMKIVVEVRLHRCPNFATWLGIFAGEGSMHTVDNEETMLMQRPTVDRGREPPSVAGLGQLTLLEHRVRLQYDLIYELLALHQDQSGLTSCEGALTSFWLLPGHGKTVQMTDKKLLLHVVVPDWTQWVEHYWEQKPEARQFFLIRQHVPSASRERSVYNVIGTSQADRSSGLQTVLIDLTFSNIRRRGALRYHIMATVAELVVLFVGGPIQIHHGILEDFELHWHDGKHVHVFRAMETVAIPNAVFVHIVPRGKPIPQICEQDLFHFDSDGELILMQMTSHLAVPGIMRDLEDPLHRLIMGRRTMLVRDRMKVCLWKLDGAVPYAESDSSTYELIQEVDNWSEYVEPGWKNDGSYLFSFVHPQPPDEAMPDFHVFETPRHNAWDYMLVDLQLPHQNLRTAVAYEAPDTVLDIFRIIARGRVRLQSLLSTSLVLRWEAPEGPQIFYATQRPQIPAGAYVTMRIGELPHRSQCQVSDEKPMNGQPRDGSSKDANASNAAETEEASYMQRPSDSYDARSIEDDATGSAPSAVSFTDDPSHAFSSDGGLPATIPRPGTSLLDDIGRVKSFLADYERALPPDKDELLLQLLLENCGSTRVCAAYCPRVFLQESAPYWRFQQWCCDNAFPLEEQSNLCPVQTELYQNMPALIIVGFLARGLVPMVVQVVSPNPNTPAFFLVFLANARETAARLIGRVQAQIQLPPFELRYNGRRVRWFDELQMMPGGVLRLRIYDTLELQDPSLSTEDTGPAVTLQSHNTWTSIELENDFTGHTTLPLGPDLRPVWTDGGEILPADDDEEEPTSLLQAKYYLVVRRCGSKSLLSLDTPKLRKWSKEPVEGLPPPGNPTQWTNRHMDRLDDYFRWGGVDFVVDFPFLE</sequence>
<accession>A0ABP0RSM2</accession>
<evidence type="ECO:0000313" key="4">
    <source>
        <dbReference type="Proteomes" id="UP001642464"/>
    </source>
</evidence>
<dbReference type="EMBL" id="CAXAMM010042240">
    <property type="protein sequence ID" value="CAK9103795.1"/>
    <property type="molecule type" value="Genomic_DNA"/>
</dbReference>
<evidence type="ECO:0000313" key="2">
    <source>
        <dbReference type="EMBL" id="CAK9103650.1"/>
    </source>
</evidence>
<feature type="region of interest" description="Disordered" evidence="1">
    <location>
        <begin position="1025"/>
        <end position="1108"/>
    </location>
</feature>
<name>A0ABP0RSM2_9DINO</name>
<reference evidence="2 4" key="1">
    <citation type="submission" date="2024-02" db="EMBL/GenBank/DDBJ databases">
        <authorList>
            <person name="Chen Y."/>
            <person name="Shah S."/>
            <person name="Dougan E. K."/>
            <person name="Thang M."/>
            <person name="Chan C."/>
        </authorList>
    </citation>
    <scope>NUCLEOTIDE SEQUENCE [LARGE SCALE GENOMIC DNA]</scope>
</reference>
<feature type="compositionally biased region" description="Low complexity" evidence="1">
    <location>
        <begin position="66"/>
        <end position="89"/>
    </location>
</feature>
<feature type="compositionally biased region" description="Polar residues" evidence="1">
    <location>
        <begin position="90"/>
        <end position="100"/>
    </location>
</feature>
<evidence type="ECO:0000313" key="3">
    <source>
        <dbReference type="EMBL" id="CAK9103795.1"/>
    </source>
</evidence>
<organism evidence="2 4">
    <name type="scientific">Durusdinium trenchii</name>
    <dbReference type="NCBI Taxonomy" id="1381693"/>
    <lineage>
        <taxon>Eukaryota</taxon>
        <taxon>Sar</taxon>
        <taxon>Alveolata</taxon>
        <taxon>Dinophyceae</taxon>
        <taxon>Suessiales</taxon>
        <taxon>Symbiodiniaceae</taxon>
        <taxon>Durusdinium</taxon>
    </lineage>
</organism>
<feature type="region of interest" description="Disordered" evidence="1">
    <location>
        <begin position="62"/>
        <end position="107"/>
    </location>
</feature>
<comment type="caution">
    <text evidence="2">The sequence shown here is derived from an EMBL/GenBank/DDBJ whole genome shotgun (WGS) entry which is preliminary data.</text>
</comment>
<proteinExistence type="predicted"/>
<gene>
    <name evidence="2" type="ORF">SCF082_LOCUS48406</name>
    <name evidence="3" type="ORF">SCF082_LOCUS48468</name>
</gene>